<dbReference type="RefSeq" id="WP_344529597.1">
    <property type="nucleotide sequence ID" value="NZ_BAAAPE010000009.1"/>
</dbReference>
<proteinExistence type="predicted"/>
<sequence length="302" mass="32576">MTARNIRIANAPVSYGIYAPDKAPVGPDALLEGFEASGYEGTDSGPLGYLGAGEELSARLKRYGQGLAGGWVDLRYGDPEGFAEDLHGLDAALDVFAAVPVDDPAFAPRPTLACPADPARFAAPGVPVDPELQLKEEEWAAFAADVQRAADRCRARGLEPVFHHHLGTAVETPEETRRLLELTDVSLCLDTGHWWLAGGDPVAVVREFGPRIRQVHLKDADRAAHARVREEGGDLWRVVGEGGFRALGEGEVDFAGFLEALRAHGYRGWLVVEQDALPTGQDLARIAADQRANRKFLRGEGL</sequence>
<evidence type="ECO:0000313" key="3">
    <source>
        <dbReference type="Proteomes" id="UP001500016"/>
    </source>
</evidence>
<dbReference type="EMBL" id="BAAAPE010000009">
    <property type="protein sequence ID" value="GAA2079867.1"/>
    <property type="molecule type" value="Genomic_DNA"/>
</dbReference>
<organism evidence="2 3">
    <name type="scientific">Streptomyces albiaxialis</name>
    <dbReference type="NCBI Taxonomy" id="329523"/>
    <lineage>
        <taxon>Bacteria</taxon>
        <taxon>Bacillati</taxon>
        <taxon>Actinomycetota</taxon>
        <taxon>Actinomycetes</taxon>
        <taxon>Kitasatosporales</taxon>
        <taxon>Streptomycetaceae</taxon>
        <taxon>Streptomyces</taxon>
    </lineage>
</organism>
<keyword evidence="3" id="KW-1185">Reference proteome</keyword>
<dbReference type="PANTHER" id="PTHR12110:SF41">
    <property type="entry name" value="INOSOSE DEHYDRATASE"/>
    <property type="match status" value="1"/>
</dbReference>
<dbReference type="Gene3D" id="3.20.20.150">
    <property type="entry name" value="Divalent-metal-dependent TIM barrel enzymes"/>
    <property type="match status" value="1"/>
</dbReference>
<dbReference type="InterPro" id="IPR036237">
    <property type="entry name" value="Xyl_isomerase-like_sf"/>
</dbReference>
<keyword evidence="2" id="KW-0413">Isomerase</keyword>
<name>A0ABN2W0M4_9ACTN</name>
<evidence type="ECO:0000259" key="1">
    <source>
        <dbReference type="Pfam" id="PF01261"/>
    </source>
</evidence>
<gene>
    <name evidence="2" type="ORF">GCM10009801_37780</name>
</gene>
<dbReference type="GO" id="GO:0016853">
    <property type="term" value="F:isomerase activity"/>
    <property type="evidence" value="ECO:0007669"/>
    <property type="project" value="UniProtKB-KW"/>
</dbReference>
<accession>A0ABN2W0M4</accession>
<comment type="caution">
    <text evidence="2">The sequence shown here is derived from an EMBL/GenBank/DDBJ whole genome shotgun (WGS) entry which is preliminary data.</text>
</comment>
<dbReference type="Proteomes" id="UP001500016">
    <property type="component" value="Unassembled WGS sequence"/>
</dbReference>
<dbReference type="InterPro" id="IPR050312">
    <property type="entry name" value="IolE/XylAMocC-like"/>
</dbReference>
<dbReference type="Pfam" id="PF01261">
    <property type="entry name" value="AP_endonuc_2"/>
    <property type="match status" value="1"/>
</dbReference>
<reference evidence="2 3" key="1">
    <citation type="journal article" date="2019" name="Int. J. Syst. Evol. Microbiol.">
        <title>The Global Catalogue of Microorganisms (GCM) 10K type strain sequencing project: providing services to taxonomists for standard genome sequencing and annotation.</title>
        <authorList>
            <consortium name="The Broad Institute Genomics Platform"/>
            <consortium name="The Broad Institute Genome Sequencing Center for Infectious Disease"/>
            <person name="Wu L."/>
            <person name="Ma J."/>
        </authorList>
    </citation>
    <scope>NUCLEOTIDE SEQUENCE [LARGE SCALE GENOMIC DNA]</scope>
    <source>
        <strain evidence="2 3">JCM 15478</strain>
    </source>
</reference>
<dbReference type="PANTHER" id="PTHR12110">
    <property type="entry name" value="HYDROXYPYRUVATE ISOMERASE"/>
    <property type="match status" value="1"/>
</dbReference>
<dbReference type="InterPro" id="IPR013022">
    <property type="entry name" value="Xyl_isomerase-like_TIM-brl"/>
</dbReference>
<feature type="domain" description="Xylose isomerase-like TIM barrel" evidence="1">
    <location>
        <begin position="123"/>
        <end position="277"/>
    </location>
</feature>
<protein>
    <submittedName>
        <fullName evidence="2">Sugar phosphate isomerase/epimerase</fullName>
    </submittedName>
</protein>
<evidence type="ECO:0000313" key="2">
    <source>
        <dbReference type="EMBL" id="GAA2079867.1"/>
    </source>
</evidence>
<dbReference type="SUPFAM" id="SSF51658">
    <property type="entry name" value="Xylose isomerase-like"/>
    <property type="match status" value="1"/>
</dbReference>